<evidence type="ECO:0000313" key="1">
    <source>
        <dbReference type="EMBL" id="SDE42899.1"/>
    </source>
</evidence>
<organism evidence="1 2">
    <name type="scientific">Rhodobacter capsulatus</name>
    <name type="common">Rhodopseudomonas capsulata</name>
    <dbReference type="NCBI Taxonomy" id="1061"/>
    <lineage>
        <taxon>Bacteria</taxon>
        <taxon>Pseudomonadati</taxon>
        <taxon>Pseudomonadota</taxon>
        <taxon>Alphaproteobacteria</taxon>
        <taxon>Rhodobacterales</taxon>
        <taxon>Rhodobacter group</taxon>
        <taxon>Rhodobacter</taxon>
    </lineage>
</organism>
<sequence>MLAGLQASGRIGGLGLLRPESRGGLALWLPEGKMLPEGPEVTALLNALCEAGLLSRRTEVHFVPPATADGALRLALAEVPPPVGLDDAGAPATVGAAMAPAEILAPGGATPDQPDETGPALRVTSLRIAPSAQALQALTERLTARSFPLGYRIRLAAIPERERAPEDIERLRGEIEEREIEISLLQALARPQSRLLRFTDAQLPALVDGLRKMPAALRDSRGLLYAVAHAAGRADPAHFVLYDPDQVQFEGRIPEHYWRAATEDHPITYWLDPHCEEARVGHPDEPAVFVPSGQRILPQIDSFGGALGATLKLVLGGLFADGSAVLDKPGARPAFVFTGLPPAPGATPGATDEIAVELIDLADFAPLQTRLRWINEHLLVRSPLAGDPEARRELAETLYSGRLAQELRAGMAAEVTALKDDWAQAMTEILHDFDTLNDAARAEVGAARQRLAAARAAVDLAQTRLAEIDAAVAPLLGAVSALDGELSEIAAAGPALETARFAFVRTYLAEVAASEQAMQAADRKAAALHDRIKALRERLRRP</sequence>
<proteinExistence type="predicted"/>
<dbReference type="OrthoDB" id="7825793at2"/>
<dbReference type="EMBL" id="FNAY01000001">
    <property type="protein sequence ID" value="SDE42899.1"/>
    <property type="molecule type" value="Genomic_DNA"/>
</dbReference>
<accession>A0A1G7CUD4</accession>
<gene>
    <name evidence="1" type="ORF">SAMN04244550_00382</name>
</gene>
<dbReference type="RefSeq" id="WP_074552582.1">
    <property type="nucleotide sequence ID" value="NZ_CP119563.1"/>
</dbReference>
<reference evidence="1 2" key="1">
    <citation type="submission" date="2016-10" db="EMBL/GenBank/DDBJ databases">
        <authorList>
            <person name="de Groot N.N."/>
        </authorList>
    </citation>
    <scope>NUCLEOTIDE SEQUENCE [LARGE SCALE GENOMIC DNA]</scope>
    <source>
        <strain evidence="2">DSM 938 / 37b4</strain>
    </source>
</reference>
<dbReference type="Proteomes" id="UP000183812">
    <property type="component" value="Unassembled WGS sequence"/>
</dbReference>
<protein>
    <submittedName>
        <fullName evidence="1">Uncharacterized protein</fullName>
    </submittedName>
</protein>
<evidence type="ECO:0000313" key="2">
    <source>
        <dbReference type="Proteomes" id="UP000183812"/>
    </source>
</evidence>
<dbReference type="AlphaFoldDB" id="A0A1G7CUD4"/>
<name>A0A1G7CUD4_RHOCA</name>